<comment type="function">
    <text evidence="5">ATP-dependent carboxylate-amine ligase which exhibits weak glutamate--cysteine ligase activity.</text>
</comment>
<dbReference type="InterPro" id="IPR006336">
    <property type="entry name" value="GCS2"/>
</dbReference>
<dbReference type="HOGENOM" id="CLU_044848_0_0_11"/>
<dbReference type="STRING" id="1179773.BN6_50090"/>
<evidence type="ECO:0000256" key="5">
    <source>
        <dbReference type="HAMAP-Rule" id="MF_01609"/>
    </source>
</evidence>
<evidence type="ECO:0000256" key="1">
    <source>
        <dbReference type="ARBA" id="ARBA00022598"/>
    </source>
</evidence>
<accession>K0K3W1</accession>
<sequence>MNAHHAVPTLGVEEEFLLVHPDTGRQIARGEQVAEYAKDAFGVGLDTELSAAQVETNTAVCHDLDEVREQLGALRSVAAESARRADARLLAVGAPPLGGLRSEVSDDPRYQRLHEDYRMLAEEQSICGCHVHVAVPDPEIAVQVGNHLRQWLPVLSLLTANSRYAQGRDTGYASWRSVVWSRWPSAGPPPYFESLEHYERTTTMLTESGAARDERMVYWDVRPSSRLPTVEVRVSDVAATVDEAVLLAALTRALVTTALGDLHRGVRAAPVPVEWLRTATWRAARDGLAGQALDVCSGRLVPARLLVDRLCDRVHDALRASGDLALVERLLTALKDDGTGSERQHRTFLDTGDPAGVVHELATRTLTGCDQGTPAVPEALREKP</sequence>
<dbReference type="PANTHER" id="PTHR36510:SF1">
    <property type="entry name" value="GLUTAMATE--CYSTEINE LIGASE 2-RELATED"/>
    <property type="match status" value="1"/>
</dbReference>
<comment type="catalytic activity">
    <reaction evidence="4 5">
        <text>L-cysteine + L-glutamate + ATP = gamma-L-glutamyl-L-cysteine + ADP + phosphate + H(+)</text>
        <dbReference type="Rhea" id="RHEA:13285"/>
        <dbReference type="ChEBI" id="CHEBI:15378"/>
        <dbReference type="ChEBI" id="CHEBI:29985"/>
        <dbReference type="ChEBI" id="CHEBI:30616"/>
        <dbReference type="ChEBI" id="CHEBI:35235"/>
        <dbReference type="ChEBI" id="CHEBI:43474"/>
        <dbReference type="ChEBI" id="CHEBI:58173"/>
        <dbReference type="ChEBI" id="CHEBI:456216"/>
        <dbReference type="EC" id="6.3.2.2"/>
    </reaction>
</comment>
<evidence type="ECO:0000313" key="7">
    <source>
        <dbReference type="Proteomes" id="UP000006281"/>
    </source>
</evidence>
<dbReference type="OrthoDB" id="9803842at2"/>
<protein>
    <recommendedName>
        <fullName evidence="5">Putative glutamate--cysteine ligase 2</fullName>
        <ecNumber evidence="5">6.3.2.2</ecNumber>
    </recommendedName>
    <alternativeName>
        <fullName evidence="5">Gamma-glutamylcysteine synthetase 2</fullName>
        <shortName evidence="5">GCS 2</shortName>
        <shortName evidence="5">Gamma-GCS 2</shortName>
    </alternativeName>
</protein>
<dbReference type="SUPFAM" id="SSF55931">
    <property type="entry name" value="Glutamine synthetase/guanido kinase"/>
    <property type="match status" value="1"/>
</dbReference>
<keyword evidence="1 5" id="KW-0436">Ligase</keyword>
<dbReference type="PANTHER" id="PTHR36510">
    <property type="entry name" value="GLUTAMATE--CYSTEINE LIGASE 2-RELATED"/>
    <property type="match status" value="1"/>
</dbReference>
<evidence type="ECO:0000256" key="3">
    <source>
        <dbReference type="ARBA" id="ARBA00022840"/>
    </source>
</evidence>
<organism evidence="6 7">
    <name type="scientific">Saccharothrix espanaensis (strain ATCC 51144 / DSM 44229 / JCM 9112 / NBRC 15066 / NRRL 15764)</name>
    <dbReference type="NCBI Taxonomy" id="1179773"/>
    <lineage>
        <taxon>Bacteria</taxon>
        <taxon>Bacillati</taxon>
        <taxon>Actinomycetota</taxon>
        <taxon>Actinomycetes</taxon>
        <taxon>Pseudonocardiales</taxon>
        <taxon>Pseudonocardiaceae</taxon>
        <taxon>Saccharothrix</taxon>
    </lineage>
</organism>
<dbReference type="HAMAP" id="MF_01609">
    <property type="entry name" value="Glu_cys_ligase_2"/>
    <property type="match status" value="1"/>
</dbReference>
<dbReference type="BioCyc" id="SESP1179773:BN6_RS24220-MONOMER"/>
<dbReference type="GO" id="GO:0005524">
    <property type="term" value="F:ATP binding"/>
    <property type="evidence" value="ECO:0007669"/>
    <property type="project" value="UniProtKB-KW"/>
</dbReference>
<keyword evidence="2 5" id="KW-0547">Nucleotide-binding</keyword>
<dbReference type="KEGG" id="sesp:BN6_50090"/>
<dbReference type="Pfam" id="PF04107">
    <property type="entry name" value="GCS2"/>
    <property type="match status" value="1"/>
</dbReference>
<dbReference type="GO" id="GO:0004357">
    <property type="term" value="F:glutamate-cysteine ligase activity"/>
    <property type="evidence" value="ECO:0007669"/>
    <property type="project" value="UniProtKB-EC"/>
</dbReference>
<dbReference type="PATRIC" id="fig|1179773.3.peg.5028"/>
<dbReference type="EMBL" id="HE804045">
    <property type="protein sequence ID" value="CCH32277.1"/>
    <property type="molecule type" value="Genomic_DNA"/>
</dbReference>
<dbReference type="eggNOG" id="COG2170">
    <property type="taxonomic scope" value="Bacteria"/>
</dbReference>
<dbReference type="Gene3D" id="3.30.590.20">
    <property type="match status" value="1"/>
</dbReference>
<evidence type="ECO:0000256" key="4">
    <source>
        <dbReference type="ARBA" id="ARBA00048819"/>
    </source>
</evidence>
<comment type="similarity">
    <text evidence="5">Belongs to the glutamate--cysteine ligase type 2 family. YbdK subfamily.</text>
</comment>
<proteinExistence type="inferred from homology"/>
<keyword evidence="3 5" id="KW-0067">ATP-binding</keyword>
<dbReference type="NCBIfam" id="NF010041">
    <property type="entry name" value="PRK13517.1-1"/>
    <property type="match status" value="1"/>
</dbReference>
<dbReference type="NCBIfam" id="TIGR02050">
    <property type="entry name" value="gshA_cyan_rel"/>
    <property type="match status" value="1"/>
</dbReference>
<name>K0K3W1_SACES</name>
<keyword evidence="7" id="KW-1185">Reference proteome</keyword>
<reference evidence="6 7" key="1">
    <citation type="journal article" date="2012" name="BMC Genomics">
        <title>Complete genome sequence of Saccharothrix espanaensis DSM 44229T and comparison to the other completely sequenced Pseudonocardiaceae.</title>
        <authorList>
            <person name="Strobel T."/>
            <person name="Al-Dilaimi A."/>
            <person name="Blom J."/>
            <person name="Gessner A."/>
            <person name="Kalinowski J."/>
            <person name="Luzhetska M."/>
            <person name="Puhler A."/>
            <person name="Szczepanowski R."/>
            <person name="Bechthold A."/>
            <person name="Ruckert C."/>
        </authorList>
    </citation>
    <scope>NUCLEOTIDE SEQUENCE [LARGE SCALE GENOMIC DNA]</scope>
    <source>
        <strain evidence="7">ATCC 51144 / DSM 44229 / JCM 9112 / NBRC 15066 / NRRL 15764</strain>
    </source>
</reference>
<dbReference type="RefSeq" id="WP_015102389.1">
    <property type="nucleotide sequence ID" value="NC_019673.1"/>
</dbReference>
<dbReference type="GO" id="GO:0042398">
    <property type="term" value="P:modified amino acid biosynthetic process"/>
    <property type="evidence" value="ECO:0007669"/>
    <property type="project" value="InterPro"/>
</dbReference>
<evidence type="ECO:0000313" key="6">
    <source>
        <dbReference type="EMBL" id="CCH32277.1"/>
    </source>
</evidence>
<dbReference type="Proteomes" id="UP000006281">
    <property type="component" value="Chromosome"/>
</dbReference>
<gene>
    <name evidence="6" type="ordered locus">BN6_50090</name>
</gene>
<dbReference type="InterPro" id="IPR050141">
    <property type="entry name" value="GCL_type2/YbdK_subfam"/>
</dbReference>
<evidence type="ECO:0000256" key="2">
    <source>
        <dbReference type="ARBA" id="ARBA00022741"/>
    </source>
</evidence>
<dbReference type="AlphaFoldDB" id="K0K3W1"/>
<dbReference type="InterPro" id="IPR014746">
    <property type="entry name" value="Gln_synth/guanido_kin_cat_dom"/>
</dbReference>
<dbReference type="InterPro" id="IPR011793">
    <property type="entry name" value="YbdK"/>
</dbReference>
<dbReference type="EC" id="6.3.2.2" evidence="5"/>